<dbReference type="InterPro" id="IPR035901">
    <property type="entry name" value="GIY-YIG_endonuc_sf"/>
</dbReference>
<reference evidence="4" key="1">
    <citation type="submission" date="2017-09" db="EMBL/GenBank/DDBJ databases">
        <title>Depth-based differentiation of microbial function through sediment-hosted aquifers and enrichment of novel symbionts in the deep terrestrial subsurface.</title>
        <authorList>
            <person name="Probst A.J."/>
            <person name="Ladd B."/>
            <person name="Jarett J.K."/>
            <person name="Geller-Mcgrath D.E."/>
            <person name="Sieber C.M.K."/>
            <person name="Emerson J.B."/>
            <person name="Anantharaman K."/>
            <person name="Thomas B.C."/>
            <person name="Malmstrom R."/>
            <person name="Stieglmeier M."/>
            <person name="Klingl A."/>
            <person name="Woyke T."/>
            <person name="Ryan C.M."/>
            <person name="Banfield J.F."/>
        </authorList>
    </citation>
    <scope>NUCLEOTIDE SEQUENCE [LARGE SCALE GENOMIC DNA]</scope>
</reference>
<dbReference type="InterPro" id="IPR050190">
    <property type="entry name" value="UPF0213_domain"/>
</dbReference>
<dbReference type="InterPro" id="IPR000305">
    <property type="entry name" value="GIY-YIG_endonuc"/>
</dbReference>
<organism evidence="3 4">
    <name type="scientific">Candidatus Roizmanbacteria bacterium CG_4_9_14_0_2_um_filter_39_13</name>
    <dbReference type="NCBI Taxonomy" id="1974839"/>
    <lineage>
        <taxon>Bacteria</taxon>
        <taxon>Candidatus Roizmaniibacteriota</taxon>
    </lineage>
</organism>
<dbReference type="PANTHER" id="PTHR34477:SF1">
    <property type="entry name" value="UPF0213 PROTEIN YHBQ"/>
    <property type="match status" value="1"/>
</dbReference>
<dbReference type="PROSITE" id="PS50164">
    <property type="entry name" value="GIY_YIG"/>
    <property type="match status" value="1"/>
</dbReference>
<dbReference type="PANTHER" id="PTHR34477">
    <property type="entry name" value="UPF0213 PROTEIN YHBQ"/>
    <property type="match status" value="1"/>
</dbReference>
<sequence length="87" mass="10352">MATLYILKSEKYNRYYIGSTNNLKRRLAEHNLGKTLSTKFIRPLKAVFIQDYEMIEEARSIERKLKKFKSRIILERIISEGCIKVKI</sequence>
<dbReference type="Pfam" id="PF01541">
    <property type="entry name" value="GIY-YIG"/>
    <property type="match status" value="1"/>
</dbReference>
<evidence type="ECO:0000259" key="2">
    <source>
        <dbReference type="PROSITE" id="PS50164"/>
    </source>
</evidence>
<dbReference type="Proteomes" id="UP000231383">
    <property type="component" value="Unassembled WGS sequence"/>
</dbReference>
<dbReference type="Gene3D" id="3.40.1440.10">
    <property type="entry name" value="GIY-YIG endonuclease"/>
    <property type="match status" value="1"/>
</dbReference>
<comment type="similarity">
    <text evidence="1">Belongs to the UPF0213 family.</text>
</comment>
<name>A0A2M8EXS0_9BACT</name>
<proteinExistence type="inferred from homology"/>
<evidence type="ECO:0000256" key="1">
    <source>
        <dbReference type="ARBA" id="ARBA00007435"/>
    </source>
</evidence>
<protein>
    <recommendedName>
        <fullName evidence="2">GIY-YIG domain-containing protein</fullName>
    </recommendedName>
</protein>
<dbReference type="AlphaFoldDB" id="A0A2M8EXS0"/>
<comment type="caution">
    <text evidence="3">The sequence shown here is derived from an EMBL/GenBank/DDBJ whole genome shotgun (WGS) entry which is preliminary data.</text>
</comment>
<evidence type="ECO:0000313" key="4">
    <source>
        <dbReference type="Proteomes" id="UP000231383"/>
    </source>
</evidence>
<dbReference type="SUPFAM" id="SSF82771">
    <property type="entry name" value="GIY-YIG endonuclease"/>
    <property type="match status" value="1"/>
</dbReference>
<accession>A0A2M8EXS0</accession>
<evidence type="ECO:0000313" key="3">
    <source>
        <dbReference type="EMBL" id="PJC30937.1"/>
    </source>
</evidence>
<dbReference type="EMBL" id="PFSC01000124">
    <property type="protein sequence ID" value="PJC30937.1"/>
    <property type="molecule type" value="Genomic_DNA"/>
</dbReference>
<gene>
    <name evidence="3" type="ORF">CO051_04760</name>
</gene>
<feature type="domain" description="GIY-YIG" evidence="2">
    <location>
        <begin position="1"/>
        <end position="76"/>
    </location>
</feature>